<evidence type="ECO:0000256" key="1">
    <source>
        <dbReference type="SAM" id="Phobius"/>
    </source>
</evidence>
<name>A0A0L0WDY2_GOTPU</name>
<gene>
    <name evidence="2" type="ORF">CLPU_2c01360</name>
</gene>
<keyword evidence="1" id="KW-0472">Membrane</keyword>
<protein>
    <submittedName>
        <fullName evidence="2">Uncharacterized protein</fullName>
    </submittedName>
</protein>
<proteinExistence type="predicted"/>
<accession>A0A0L0WDY2</accession>
<dbReference type="Proteomes" id="UP000037267">
    <property type="component" value="Unassembled WGS sequence"/>
</dbReference>
<feature type="transmembrane region" description="Helical" evidence="1">
    <location>
        <begin position="6"/>
        <end position="26"/>
    </location>
</feature>
<dbReference type="RefSeq" id="WP_157857693.1">
    <property type="nucleotide sequence ID" value="NZ_LGSS01000002.1"/>
</dbReference>
<keyword evidence="3" id="KW-1185">Reference proteome</keyword>
<sequence length="51" mass="6069">MKKRHLYYSLIAIIFTIITVTVIMTFKVTIDYSKTEKVGDIPYFYLNKGKY</sequence>
<keyword evidence="1" id="KW-1133">Transmembrane helix</keyword>
<evidence type="ECO:0000313" key="2">
    <source>
        <dbReference type="EMBL" id="KNF09684.1"/>
    </source>
</evidence>
<comment type="caution">
    <text evidence="2">The sequence shown here is derived from an EMBL/GenBank/DDBJ whole genome shotgun (WGS) entry which is preliminary data.</text>
</comment>
<keyword evidence="1" id="KW-0812">Transmembrane</keyword>
<evidence type="ECO:0000313" key="3">
    <source>
        <dbReference type="Proteomes" id="UP000037267"/>
    </source>
</evidence>
<reference evidence="3" key="1">
    <citation type="submission" date="2015-07" db="EMBL/GenBank/DDBJ databases">
        <title>Draft genome sequence of the purine-degrading Gottschalkia purinilyticum DSM 1384 (formerly Clostridium purinilyticum).</title>
        <authorList>
            <person name="Poehlein A."/>
            <person name="Schiel-Bengelsdorf B."/>
            <person name="Bengelsdorf F.R."/>
            <person name="Daniel R."/>
            <person name="Duerre P."/>
        </authorList>
    </citation>
    <scope>NUCLEOTIDE SEQUENCE [LARGE SCALE GENOMIC DNA]</scope>
    <source>
        <strain evidence="3">DSM 1384</strain>
    </source>
</reference>
<dbReference type="EMBL" id="LGSS01000002">
    <property type="protein sequence ID" value="KNF09684.1"/>
    <property type="molecule type" value="Genomic_DNA"/>
</dbReference>
<organism evidence="2 3">
    <name type="scientific">Gottschalkia purinilytica</name>
    <name type="common">Clostridium purinilyticum</name>
    <dbReference type="NCBI Taxonomy" id="1503"/>
    <lineage>
        <taxon>Bacteria</taxon>
        <taxon>Bacillati</taxon>
        <taxon>Bacillota</taxon>
        <taxon>Tissierellia</taxon>
        <taxon>Tissierellales</taxon>
        <taxon>Gottschalkiaceae</taxon>
        <taxon>Gottschalkia</taxon>
    </lineage>
</organism>
<dbReference type="AlphaFoldDB" id="A0A0L0WDY2"/>